<accession>A2ECN3</accession>
<dbReference type="InParanoid" id="A2ECN3"/>
<proteinExistence type="predicted"/>
<dbReference type="KEGG" id="tva:4767553"/>
<keyword evidence="3" id="KW-1185">Reference proteome</keyword>
<dbReference type="OrthoDB" id="10517120at2759"/>
<dbReference type="VEuPathDB" id="TrichDB:TVAGG3_0882240"/>
<reference evidence="2" key="2">
    <citation type="journal article" date="2007" name="Science">
        <title>Draft genome sequence of the sexually transmitted pathogen Trichomonas vaginalis.</title>
        <authorList>
            <person name="Carlton J.M."/>
            <person name="Hirt R.P."/>
            <person name="Silva J.C."/>
            <person name="Delcher A.L."/>
            <person name="Schatz M."/>
            <person name="Zhao Q."/>
            <person name="Wortman J.R."/>
            <person name="Bidwell S.L."/>
            <person name="Alsmark U.C.M."/>
            <person name="Besteiro S."/>
            <person name="Sicheritz-Ponten T."/>
            <person name="Noel C.J."/>
            <person name="Dacks J.B."/>
            <person name="Foster P.G."/>
            <person name="Simillion C."/>
            <person name="Van de Peer Y."/>
            <person name="Miranda-Saavedra D."/>
            <person name="Barton G.J."/>
            <person name="Westrop G.D."/>
            <person name="Mueller S."/>
            <person name="Dessi D."/>
            <person name="Fiori P.L."/>
            <person name="Ren Q."/>
            <person name="Paulsen I."/>
            <person name="Zhang H."/>
            <person name="Bastida-Corcuera F.D."/>
            <person name="Simoes-Barbosa A."/>
            <person name="Brown M.T."/>
            <person name="Hayes R.D."/>
            <person name="Mukherjee M."/>
            <person name="Okumura C.Y."/>
            <person name="Schneider R."/>
            <person name="Smith A.J."/>
            <person name="Vanacova S."/>
            <person name="Villalvazo M."/>
            <person name="Haas B.J."/>
            <person name="Pertea M."/>
            <person name="Feldblyum T.V."/>
            <person name="Utterback T.R."/>
            <person name="Shu C.L."/>
            <person name="Osoegawa K."/>
            <person name="de Jong P.J."/>
            <person name="Hrdy I."/>
            <person name="Horvathova L."/>
            <person name="Zubacova Z."/>
            <person name="Dolezal P."/>
            <person name="Malik S.B."/>
            <person name="Logsdon J.M. Jr."/>
            <person name="Henze K."/>
            <person name="Gupta A."/>
            <person name="Wang C.C."/>
            <person name="Dunne R.L."/>
            <person name="Upcroft J.A."/>
            <person name="Upcroft P."/>
            <person name="White O."/>
            <person name="Salzberg S.L."/>
            <person name="Tang P."/>
            <person name="Chiu C.-H."/>
            <person name="Lee Y.-S."/>
            <person name="Embley T.M."/>
            <person name="Coombs G.H."/>
            <person name="Mottram J.C."/>
            <person name="Tachezy J."/>
            <person name="Fraser-Liggett C.M."/>
            <person name="Johnson P.J."/>
        </authorList>
    </citation>
    <scope>NUCLEOTIDE SEQUENCE [LARGE SCALE GENOMIC DNA]</scope>
    <source>
        <strain evidence="2">G3</strain>
    </source>
</reference>
<sequence length="456" mass="53407">MKVTSSSAGSSASFLLSGRDDSTRSELDRLRREVMEKKGQIDILEREASKVDEIRDFLIGLIEDFQKLGQYQFFDSNEDLQKLLKNPVNGITLLRNGINNLITKHQNLSSNFELQMKRNLFPLEQELDQAKKINEDQNKGFTSDLEERTHKQNIIKYIEGEKTIFHRTILMKTAAYDRHQENDKGTIILVQNQMQQVQNQLSDAKKELENKEAEYRSLTSRAQDRQSFEEKQRQDYQELLARVEKLRKDYQAESHSHNQCQADLDAAKNELQQLTLMVGSYRDNRKTQQLLGEEAENRRIHSNFAIEKVEADRKQQKEEKKTIELEKQVSVLQQNIANLNEQIVITEQKLQMQMIKIPDFAQLHQALDRSLAMSKKFRDQVMETKYMLDEIREKNRILEQMEIHDSKVRTAQLKIPLPIDVTQPKKSDDDIKKAQEMSPKELDESVKIILQNYDNL</sequence>
<organism evidence="2 3">
    <name type="scientific">Trichomonas vaginalis (strain ATCC PRA-98 / G3)</name>
    <dbReference type="NCBI Taxonomy" id="412133"/>
    <lineage>
        <taxon>Eukaryota</taxon>
        <taxon>Metamonada</taxon>
        <taxon>Parabasalia</taxon>
        <taxon>Trichomonadida</taxon>
        <taxon>Trichomonadidae</taxon>
        <taxon>Trichomonas</taxon>
    </lineage>
</organism>
<evidence type="ECO:0000313" key="3">
    <source>
        <dbReference type="Proteomes" id="UP000001542"/>
    </source>
</evidence>
<evidence type="ECO:0000256" key="1">
    <source>
        <dbReference type="SAM" id="Coils"/>
    </source>
</evidence>
<gene>
    <name evidence="2" type="ORF">TVAG_056740</name>
</gene>
<evidence type="ECO:0000313" key="2">
    <source>
        <dbReference type="EMBL" id="EAY09630.1"/>
    </source>
</evidence>
<dbReference type="RefSeq" id="XP_001321853.1">
    <property type="nucleotide sequence ID" value="XM_001321818.1"/>
</dbReference>
<keyword evidence="1" id="KW-0175">Coiled coil</keyword>
<dbReference type="Proteomes" id="UP000001542">
    <property type="component" value="Unassembled WGS sequence"/>
</dbReference>
<dbReference type="VEuPathDB" id="TrichDB:TVAG_056740"/>
<dbReference type="AlphaFoldDB" id="A2ECN3"/>
<reference evidence="2" key="1">
    <citation type="submission" date="2006-10" db="EMBL/GenBank/DDBJ databases">
        <authorList>
            <person name="Amadeo P."/>
            <person name="Zhao Q."/>
            <person name="Wortman J."/>
            <person name="Fraser-Liggett C."/>
            <person name="Carlton J."/>
        </authorList>
    </citation>
    <scope>NUCLEOTIDE SEQUENCE</scope>
    <source>
        <strain evidence="2">G3</strain>
    </source>
</reference>
<protein>
    <submittedName>
        <fullName evidence="2">Uncharacterized protein</fullName>
    </submittedName>
</protein>
<feature type="coiled-coil region" evidence="1">
    <location>
        <begin position="187"/>
        <end position="349"/>
    </location>
</feature>
<dbReference type="SMR" id="A2ECN3"/>
<name>A2ECN3_TRIV3</name>
<dbReference type="EMBL" id="DS113354">
    <property type="protein sequence ID" value="EAY09630.1"/>
    <property type="molecule type" value="Genomic_DNA"/>
</dbReference>